<dbReference type="CDD" id="cd00383">
    <property type="entry name" value="trans_reg_C"/>
    <property type="match status" value="1"/>
</dbReference>
<dbReference type="InterPro" id="IPR036388">
    <property type="entry name" value="WH-like_DNA-bd_sf"/>
</dbReference>
<dbReference type="SMART" id="SM00862">
    <property type="entry name" value="Trans_reg_C"/>
    <property type="match status" value="1"/>
</dbReference>
<gene>
    <name evidence="4" type="ORF">BamMEX5DRAFT_1638</name>
</gene>
<dbReference type="RefSeq" id="WP_006757619.1">
    <property type="nucleotide sequence ID" value="NZ_ABLK01000034.1"/>
</dbReference>
<accession>B1T1H2</accession>
<dbReference type="Gene3D" id="1.10.10.10">
    <property type="entry name" value="Winged helix-like DNA-binding domain superfamily/Winged helix DNA-binding domain"/>
    <property type="match status" value="1"/>
</dbReference>
<dbReference type="PATRIC" id="fig|396597.7.peg.6657"/>
<evidence type="ECO:0000256" key="2">
    <source>
        <dbReference type="PROSITE-ProRule" id="PRU01091"/>
    </source>
</evidence>
<evidence type="ECO:0000313" key="5">
    <source>
        <dbReference type="Proteomes" id="UP000004814"/>
    </source>
</evidence>
<evidence type="ECO:0000256" key="1">
    <source>
        <dbReference type="ARBA" id="ARBA00023125"/>
    </source>
</evidence>
<dbReference type="GO" id="GO:0003677">
    <property type="term" value="F:DNA binding"/>
    <property type="evidence" value="ECO:0007669"/>
    <property type="project" value="UniProtKB-UniRule"/>
</dbReference>
<dbReference type="AlphaFoldDB" id="B1T1H2"/>
<dbReference type="PROSITE" id="PS51755">
    <property type="entry name" value="OMPR_PHOB"/>
    <property type="match status" value="1"/>
</dbReference>
<sequence length="99" mass="11318">MTPREYLMIECLLREPGTPVSRERLIGYAWPESSDTDPASVNTIVSRLRRKFARDLPQVRIDTVSYLGYRIVLASGNPLIEDRDARISTRIVTTRQAPE</sequence>
<name>B1T1H2_9BURK</name>
<evidence type="ECO:0000259" key="3">
    <source>
        <dbReference type="PROSITE" id="PS51755"/>
    </source>
</evidence>
<dbReference type="Pfam" id="PF00486">
    <property type="entry name" value="Trans_reg_C"/>
    <property type="match status" value="1"/>
</dbReference>
<proteinExistence type="predicted"/>
<dbReference type="SUPFAM" id="SSF46894">
    <property type="entry name" value="C-terminal effector domain of the bipartite response regulators"/>
    <property type="match status" value="1"/>
</dbReference>
<feature type="DNA-binding region" description="OmpR/PhoB-type" evidence="2">
    <location>
        <begin position="1"/>
        <end position="73"/>
    </location>
</feature>
<reference evidence="4 5" key="1">
    <citation type="submission" date="2008-03" db="EMBL/GenBank/DDBJ databases">
        <title>Sequencing of the draft genome and assembly of Burkholderia ambifaria MEX-5.</title>
        <authorList>
            <consortium name="US DOE Joint Genome Institute (JGI-PGF)"/>
            <person name="Copeland A."/>
            <person name="Lucas S."/>
            <person name="Lapidus A."/>
            <person name="Glavina del Rio T."/>
            <person name="Dalin E."/>
            <person name="Tice H."/>
            <person name="Bruce D."/>
            <person name="Goodwin L."/>
            <person name="Pitluck S."/>
            <person name="Larimer F."/>
            <person name="Land M.L."/>
            <person name="Hauser L."/>
            <person name="Tiedje J."/>
            <person name="Richardson P."/>
        </authorList>
    </citation>
    <scope>NUCLEOTIDE SEQUENCE [LARGE SCALE GENOMIC DNA]</scope>
    <source>
        <strain evidence="4 5">MEX-5</strain>
    </source>
</reference>
<organism evidence="4 5">
    <name type="scientific">Burkholderia ambifaria MEX-5</name>
    <dbReference type="NCBI Taxonomy" id="396597"/>
    <lineage>
        <taxon>Bacteria</taxon>
        <taxon>Pseudomonadati</taxon>
        <taxon>Pseudomonadota</taxon>
        <taxon>Betaproteobacteria</taxon>
        <taxon>Burkholderiales</taxon>
        <taxon>Burkholderiaceae</taxon>
        <taxon>Burkholderia</taxon>
        <taxon>Burkholderia cepacia complex</taxon>
    </lineage>
</organism>
<dbReference type="Proteomes" id="UP000004814">
    <property type="component" value="Unassembled WGS sequence"/>
</dbReference>
<protein>
    <submittedName>
        <fullName evidence="4">Putative two component transcriptional regulator, winged helix family</fullName>
    </submittedName>
</protein>
<evidence type="ECO:0000313" key="4">
    <source>
        <dbReference type="EMBL" id="EDT42605.1"/>
    </source>
</evidence>
<dbReference type="EMBL" id="ABLK01000034">
    <property type="protein sequence ID" value="EDT42605.1"/>
    <property type="molecule type" value="Genomic_DNA"/>
</dbReference>
<dbReference type="GO" id="GO:0006355">
    <property type="term" value="P:regulation of DNA-templated transcription"/>
    <property type="evidence" value="ECO:0007669"/>
    <property type="project" value="InterPro"/>
</dbReference>
<keyword evidence="1 2" id="KW-0238">DNA-binding</keyword>
<comment type="caution">
    <text evidence="4">The sequence shown here is derived from an EMBL/GenBank/DDBJ whole genome shotgun (WGS) entry which is preliminary data.</text>
</comment>
<dbReference type="GO" id="GO:0000160">
    <property type="term" value="P:phosphorelay signal transduction system"/>
    <property type="evidence" value="ECO:0007669"/>
    <property type="project" value="InterPro"/>
</dbReference>
<dbReference type="InterPro" id="IPR001867">
    <property type="entry name" value="OmpR/PhoB-type_DNA-bd"/>
</dbReference>
<dbReference type="InterPro" id="IPR016032">
    <property type="entry name" value="Sig_transdc_resp-reg_C-effctor"/>
</dbReference>
<feature type="domain" description="OmpR/PhoB-type" evidence="3">
    <location>
        <begin position="1"/>
        <end position="73"/>
    </location>
</feature>